<gene>
    <name evidence="2" type="ORF">Q9L58_007926</name>
</gene>
<organism evidence="2 3">
    <name type="scientific">Discina gigas</name>
    <dbReference type="NCBI Taxonomy" id="1032678"/>
    <lineage>
        <taxon>Eukaryota</taxon>
        <taxon>Fungi</taxon>
        <taxon>Dikarya</taxon>
        <taxon>Ascomycota</taxon>
        <taxon>Pezizomycotina</taxon>
        <taxon>Pezizomycetes</taxon>
        <taxon>Pezizales</taxon>
        <taxon>Discinaceae</taxon>
        <taxon>Discina</taxon>
    </lineage>
</organism>
<dbReference type="EMBL" id="JBBBZM010000134">
    <property type="protein sequence ID" value="KAL0633185.1"/>
    <property type="molecule type" value="Genomic_DNA"/>
</dbReference>
<comment type="caution">
    <text evidence="2">The sequence shown here is derived from an EMBL/GenBank/DDBJ whole genome shotgun (WGS) entry which is preliminary data.</text>
</comment>
<feature type="signal peptide" evidence="1">
    <location>
        <begin position="1"/>
        <end position="23"/>
    </location>
</feature>
<keyword evidence="3" id="KW-1185">Reference proteome</keyword>
<accession>A0ABR3GB91</accession>
<evidence type="ECO:0000313" key="3">
    <source>
        <dbReference type="Proteomes" id="UP001447188"/>
    </source>
</evidence>
<dbReference type="Proteomes" id="UP001447188">
    <property type="component" value="Unassembled WGS sequence"/>
</dbReference>
<proteinExistence type="predicted"/>
<feature type="chain" id="PRO_5047207964" evidence="1">
    <location>
        <begin position="24"/>
        <end position="239"/>
    </location>
</feature>
<keyword evidence="1" id="KW-0732">Signal</keyword>
<reference evidence="2 3" key="1">
    <citation type="submission" date="2024-02" db="EMBL/GenBank/DDBJ databases">
        <title>Discinaceae phylogenomics.</title>
        <authorList>
            <person name="Dirks A.C."/>
            <person name="James T.Y."/>
        </authorList>
    </citation>
    <scope>NUCLEOTIDE SEQUENCE [LARGE SCALE GENOMIC DNA]</scope>
    <source>
        <strain evidence="2 3">ACD0624</strain>
    </source>
</reference>
<evidence type="ECO:0000313" key="2">
    <source>
        <dbReference type="EMBL" id="KAL0633185.1"/>
    </source>
</evidence>
<evidence type="ECO:0000256" key="1">
    <source>
        <dbReference type="SAM" id="SignalP"/>
    </source>
</evidence>
<protein>
    <submittedName>
        <fullName evidence="2">Uncharacterized protein</fullName>
    </submittedName>
</protein>
<name>A0ABR3GB91_9PEZI</name>
<sequence length="239" mass="25395">MFSLYQYLCWSLVLALCLTANCAESPLLQNGWHSDGLFSSLTPRSAYDSSDPMTFDDMPECAKKSCLPLDPNSIGCPANMTKACYCSTNSQWACASGGKCVQTLFEQWLAHVCLAIPLEKFDLIPTCARSCIQRENINRSCSLQSAVMVAWRTDECVTYESGPTSGTPSLTTAGTKSTTVTSLGASSMATIIPSSTGAVPESTIAPAPANGSSQRRLPSMAITALVAGMMVFQIAISIV</sequence>